<feature type="domain" description="DUF4232" evidence="2">
    <location>
        <begin position="60"/>
        <end position="184"/>
    </location>
</feature>
<evidence type="ECO:0000313" key="4">
    <source>
        <dbReference type="Proteomes" id="UP000261739"/>
    </source>
</evidence>
<dbReference type="STRING" id="863239.GCA_000213935_02217"/>
<feature type="compositionally biased region" description="Low complexity" evidence="1">
    <location>
        <begin position="39"/>
        <end position="48"/>
    </location>
</feature>
<feature type="compositionally biased region" description="Low complexity" evidence="1">
    <location>
        <begin position="13"/>
        <end position="31"/>
    </location>
</feature>
<dbReference type="InterPro" id="IPR025326">
    <property type="entry name" value="DUF4232"/>
</dbReference>
<gene>
    <name evidence="3" type="ORF">DIW82_02110</name>
</gene>
<comment type="caution">
    <text evidence="3">The sequence shown here is derived from an EMBL/GenBank/DDBJ whole genome shotgun (WGS) entry which is preliminary data.</text>
</comment>
<proteinExistence type="predicted"/>
<sequence length="195" mass="19184">ALAACGSDDDDTAASGSPQETTAASTGASPTGPTPTTAPPSGDAPAPGDGNGSVDDGSRCHTSELTVTAGRGDGAAGSVYHPLIFKNSGDRTCTVAGFPGVSMVGENNGTQVGAPADRDAGTADPVTLGPGQSATATLRVVNVQNYGDQCSEAPADGLRIFPPDELDALYLPMQGLTGCSNDDIVAMHIGPLTPA</sequence>
<evidence type="ECO:0000259" key="2">
    <source>
        <dbReference type="Pfam" id="PF14016"/>
    </source>
</evidence>
<reference evidence="3 4" key="1">
    <citation type="journal article" date="2018" name="Nat. Biotechnol.">
        <title>A standardized bacterial taxonomy based on genome phylogeny substantially revises the tree of life.</title>
        <authorList>
            <person name="Parks D.H."/>
            <person name="Chuvochina M."/>
            <person name="Waite D.W."/>
            <person name="Rinke C."/>
            <person name="Skarshewski A."/>
            <person name="Chaumeil P.A."/>
            <person name="Hugenholtz P."/>
        </authorList>
    </citation>
    <scope>NUCLEOTIDE SEQUENCE [LARGE SCALE GENOMIC DNA]</scope>
    <source>
        <strain evidence="3">UBA11247</strain>
    </source>
</reference>
<dbReference type="AlphaFoldDB" id="A0A3D4SWF4"/>
<name>A0A3D4SWF4_9CORY</name>
<protein>
    <submittedName>
        <fullName evidence="3">DUF4232 domain-containing protein</fullName>
    </submittedName>
</protein>
<organism evidence="3 4">
    <name type="scientific">Corynebacterium nuruki</name>
    <dbReference type="NCBI Taxonomy" id="1032851"/>
    <lineage>
        <taxon>Bacteria</taxon>
        <taxon>Bacillati</taxon>
        <taxon>Actinomycetota</taxon>
        <taxon>Actinomycetes</taxon>
        <taxon>Mycobacteriales</taxon>
        <taxon>Corynebacteriaceae</taxon>
        <taxon>Corynebacterium</taxon>
    </lineage>
</organism>
<dbReference type="Proteomes" id="UP000261739">
    <property type="component" value="Unassembled WGS sequence"/>
</dbReference>
<feature type="non-terminal residue" evidence="3">
    <location>
        <position position="1"/>
    </location>
</feature>
<dbReference type="Pfam" id="PF14016">
    <property type="entry name" value="DUF4232"/>
    <property type="match status" value="1"/>
</dbReference>
<accession>A0A3D4SWF4</accession>
<evidence type="ECO:0000313" key="3">
    <source>
        <dbReference type="EMBL" id="HCT13609.1"/>
    </source>
</evidence>
<feature type="region of interest" description="Disordered" evidence="1">
    <location>
        <begin position="1"/>
        <end position="60"/>
    </location>
</feature>
<evidence type="ECO:0000256" key="1">
    <source>
        <dbReference type="SAM" id="MobiDB-lite"/>
    </source>
</evidence>
<dbReference type="EMBL" id="DQID01000057">
    <property type="protein sequence ID" value="HCT13609.1"/>
    <property type="molecule type" value="Genomic_DNA"/>
</dbReference>